<dbReference type="GO" id="GO:0015074">
    <property type="term" value="P:DNA integration"/>
    <property type="evidence" value="ECO:0007669"/>
    <property type="project" value="UniProtKB-KW"/>
</dbReference>
<dbReference type="Pfam" id="PF00589">
    <property type="entry name" value="Phage_integrase"/>
    <property type="match status" value="1"/>
</dbReference>
<dbReference type="Proteomes" id="UP000188276">
    <property type="component" value="Unassembled WGS sequence"/>
</dbReference>
<dbReference type="RefSeq" id="WP_077334406.1">
    <property type="nucleotide sequence ID" value="NZ_FULE01000016.1"/>
</dbReference>
<accession>A0A1R4LFS4</accession>
<reference evidence="5" key="1">
    <citation type="submission" date="2017-02" db="EMBL/GenBank/DDBJ databases">
        <authorList>
            <person name="Rodrigo-Torres L."/>
            <person name="Arahal R.D."/>
            <person name="Lucena T."/>
        </authorList>
    </citation>
    <scope>NUCLEOTIDE SEQUENCE [LARGE SCALE GENOMIC DNA]</scope>
    <source>
        <strain evidence="5">CECT 7878</strain>
    </source>
</reference>
<dbReference type="AlphaFoldDB" id="A0A1R4LFS4"/>
<dbReference type="EMBL" id="FULE01000016">
    <property type="protein sequence ID" value="SJN55385.1"/>
    <property type="molecule type" value="Genomic_DNA"/>
</dbReference>
<keyword evidence="1" id="KW-0229">DNA integration</keyword>
<dbReference type="STRING" id="1123498.VR7878_01221"/>
<dbReference type="InterPro" id="IPR050090">
    <property type="entry name" value="Tyrosine_recombinase_XerCD"/>
</dbReference>
<evidence type="ECO:0000313" key="5">
    <source>
        <dbReference type="Proteomes" id="UP000188276"/>
    </source>
</evidence>
<dbReference type="GO" id="GO:0006310">
    <property type="term" value="P:DNA recombination"/>
    <property type="evidence" value="ECO:0007669"/>
    <property type="project" value="UniProtKB-KW"/>
</dbReference>
<feature type="domain" description="Tyr recombinase" evidence="3">
    <location>
        <begin position="187"/>
        <end position="404"/>
    </location>
</feature>
<proteinExistence type="predicted"/>
<dbReference type="Gene3D" id="1.10.443.10">
    <property type="entry name" value="Intergrase catalytic core"/>
    <property type="match status" value="1"/>
</dbReference>
<dbReference type="InterPro" id="IPR013762">
    <property type="entry name" value="Integrase-like_cat_sf"/>
</dbReference>
<dbReference type="InterPro" id="IPR011010">
    <property type="entry name" value="DNA_brk_join_enz"/>
</dbReference>
<evidence type="ECO:0000313" key="4">
    <source>
        <dbReference type="EMBL" id="SJN55385.1"/>
    </source>
</evidence>
<dbReference type="InterPro" id="IPR002104">
    <property type="entry name" value="Integrase_catalytic"/>
</dbReference>
<protein>
    <submittedName>
        <fullName evidence="4">Phage integrase family protein</fullName>
    </submittedName>
</protein>
<evidence type="ECO:0000256" key="1">
    <source>
        <dbReference type="ARBA" id="ARBA00022908"/>
    </source>
</evidence>
<evidence type="ECO:0000259" key="3">
    <source>
        <dbReference type="PROSITE" id="PS51898"/>
    </source>
</evidence>
<dbReference type="PANTHER" id="PTHR30349:SF64">
    <property type="entry name" value="PROPHAGE INTEGRASE INTD-RELATED"/>
    <property type="match status" value="1"/>
</dbReference>
<dbReference type="PROSITE" id="PS51898">
    <property type="entry name" value="TYR_RECOMBINASE"/>
    <property type="match status" value="1"/>
</dbReference>
<dbReference type="OrthoDB" id="102994at2"/>
<keyword evidence="5" id="KW-1185">Reference proteome</keyword>
<evidence type="ECO:0000256" key="2">
    <source>
        <dbReference type="ARBA" id="ARBA00023172"/>
    </source>
</evidence>
<name>A0A1R4LFS4_VIBR1</name>
<organism evidence="4 5">
    <name type="scientific">Vibrio ruber (strain DSM 16370 / JCM 11486 / BCRC 17186 / CECT 7878 / LMG 23124 / VR1)</name>
    <dbReference type="NCBI Taxonomy" id="1123498"/>
    <lineage>
        <taxon>Bacteria</taxon>
        <taxon>Pseudomonadati</taxon>
        <taxon>Pseudomonadota</taxon>
        <taxon>Gammaproteobacteria</taxon>
        <taxon>Vibrionales</taxon>
        <taxon>Vibrionaceae</taxon>
        <taxon>Vibrio</taxon>
    </lineage>
</organism>
<sequence length="439" mass="51549">MSIKSIKIHNGLSIRKLPQSKNFSVYIKFEGYPKRQFSLKTSDLDEAIAKAKAEYQFNKMMLERDLPIQQPNQRLTVHKIIDLLIKEYESAQDKVREKNRDGRHATHIRIFKKIKEFYHEKLRPSALDIGQVRSYFQEQPAFSNTQLVATRFCFTQIFDRSFEKKLITKDQIVDLKKIKVEKQKQTRRDHFTYQEFASYFVYAMNQVSKAHGKGIHTQKMTVFYSSFLFHSGVRAGFEALGIKWSDLDYTSFGDLYCVIRDGKTKNYEKNNRNVIFDLFAEDCIHHAAQEKYSDLLRGMDKRKVITYLINKKPNETIFSTKFSDKPTYDRIFKKWVDELKEAEVLPKAKELTLYSLRHSYITRSIENDVPLALIAENAGTSITMIEKHYSHVSVMTQKAREILLKDKLSFIGYNDDQNEQKYDKASSRKDLAGLLERLK</sequence>
<dbReference type="GO" id="GO:0003677">
    <property type="term" value="F:DNA binding"/>
    <property type="evidence" value="ECO:0007669"/>
    <property type="project" value="InterPro"/>
</dbReference>
<dbReference type="SUPFAM" id="SSF56349">
    <property type="entry name" value="DNA breaking-rejoining enzymes"/>
    <property type="match status" value="1"/>
</dbReference>
<gene>
    <name evidence="4" type="ORF">VR7878_01221</name>
</gene>
<dbReference type="PANTHER" id="PTHR30349">
    <property type="entry name" value="PHAGE INTEGRASE-RELATED"/>
    <property type="match status" value="1"/>
</dbReference>
<keyword evidence="2" id="KW-0233">DNA recombination</keyword>